<feature type="domain" description="Enoyl reductase (ER)" evidence="6">
    <location>
        <begin position="10"/>
        <end position="343"/>
    </location>
</feature>
<dbReference type="EMBL" id="JAOPEN010000003">
    <property type="protein sequence ID" value="KAJ4859685.1"/>
    <property type="molecule type" value="Genomic_DNA"/>
</dbReference>
<comment type="similarity">
    <text evidence="5">Belongs to the zinc-containing alcohol dehydrogenase family.</text>
</comment>
<dbReference type="AlphaFoldDB" id="A0A9W9E6V7"/>
<evidence type="ECO:0000256" key="3">
    <source>
        <dbReference type="ARBA" id="ARBA00022833"/>
    </source>
</evidence>
<dbReference type="GeneID" id="80866571"/>
<organism evidence="7 8">
    <name type="scientific">Trichoderma breve</name>
    <dbReference type="NCBI Taxonomy" id="2034170"/>
    <lineage>
        <taxon>Eukaryota</taxon>
        <taxon>Fungi</taxon>
        <taxon>Dikarya</taxon>
        <taxon>Ascomycota</taxon>
        <taxon>Pezizomycotina</taxon>
        <taxon>Sordariomycetes</taxon>
        <taxon>Hypocreomycetidae</taxon>
        <taxon>Hypocreales</taxon>
        <taxon>Hypocreaceae</taxon>
        <taxon>Trichoderma</taxon>
    </lineage>
</organism>
<dbReference type="PANTHER" id="PTHR42813:SF2">
    <property type="entry name" value="DEHYDROGENASE, ZINC-CONTAINING, PUTATIVE (AFU_ORTHOLOGUE AFUA_2G02810)-RELATED"/>
    <property type="match status" value="1"/>
</dbReference>
<dbReference type="SUPFAM" id="SSF51735">
    <property type="entry name" value="NAD(P)-binding Rossmann-fold domains"/>
    <property type="match status" value="1"/>
</dbReference>
<dbReference type="Pfam" id="PF08240">
    <property type="entry name" value="ADH_N"/>
    <property type="match status" value="1"/>
</dbReference>
<evidence type="ECO:0000259" key="6">
    <source>
        <dbReference type="SMART" id="SM00829"/>
    </source>
</evidence>
<dbReference type="Proteomes" id="UP001140511">
    <property type="component" value="Unassembled WGS sequence"/>
</dbReference>
<dbReference type="InterPro" id="IPR020843">
    <property type="entry name" value="ER"/>
</dbReference>
<dbReference type="Pfam" id="PF00107">
    <property type="entry name" value="ADH_zinc_N"/>
    <property type="match status" value="1"/>
</dbReference>
<dbReference type="SUPFAM" id="SSF50129">
    <property type="entry name" value="GroES-like"/>
    <property type="match status" value="1"/>
</dbReference>
<gene>
    <name evidence="7" type="ORF">T069G_04673</name>
</gene>
<evidence type="ECO:0000313" key="8">
    <source>
        <dbReference type="Proteomes" id="UP001140511"/>
    </source>
</evidence>
<dbReference type="InterPro" id="IPR036291">
    <property type="entry name" value="NAD(P)-bd_dom_sf"/>
</dbReference>
<reference evidence="7" key="1">
    <citation type="submission" date="2022-09" db="EMBL/GenBank/DDBJ databases">
        <title>Chromosome-level assembly of Trichoderma breve T069, a fungus used in development of biopesticide product.</title>
        <authorList>
            <person name="Lin R."/>
            <person name="Liu T."/>
        </authorList>
    </citation>
    <scope>NUCLEOTIDE SEQUENCE</scope>
    <source>
        <strain evidence="7">T069</strain>
    </source>
</reference>
<dbReference type="PANTHER" id="PTHR42813">
    <property type="entry name" value="ZINC-TYPE ALCOHOL DEHYDROGENASE-LIKE"/>
    <property type="match status" value="1"/>
</dbReference>
<evidence type="ECO:0000256" key="5">
    <source>
        <dbReference type="RuleBase" id="RU361277"/>
    </source>
</evidence>
<comment type="caution">
    <text evidence="7">The sequence shown here is derived from an EMBL/GenBank/DDBJ whole genome shotgun (WGS) entry which is preliminary data.</text>
</comment>
<comment type="cofactor">
    <cofactor evidence="1 5">
        <name>Zn(2+)</name>
        <dbReference type="ChEBI" id="CHEBI:29105"/>
    </cofactor>
</comment>
<sequence>MAMKAVVFRGAFDVGVETRAKPTIRDQTDAIVKVKVAGICGSELHMYRGHQKTATGHIMGHEFIGIVDQVGSDVNRFAVGDEVVSIFSPVCLRCWYCKQGLTNRCVEGVAFGTQKLDGGQAEFVRVPFADGTLHLVPEDLDRSLLIMMCDIFPTGYYGASRAIEGLQNQSSVVVCLGCGPVGICAIATARSKGIQTVLAVDSVDDRLEEAAQLGAIPLNFSKHDILEEVKSLTQGRGADAVIEVVGNPAALKSAFELLRPCGILSSVGFHQDDLPFTGLDCYLKNITMNFGRVPVRTVFNDALQCLRENQHALKNYVTHELSLDDAALGYDLFEKRVARKVILQV</sequence>
<dbReference type="SMART" id="SM00829">
    <property type="entry name" value="PKS_ER"/>
    <property type="match status" value="1"/>
</dbReference>
<evidence type="ECO:0000256" key="4">
    <source>
        <dbReference type="ARBA" id="ARBA00023002"/>
    </source>
</evidence>
<evidence type="ECO:0000256" key="1">
    <source>
        <dbReference type="ARBA" id="ARBA00001947"/>
    </source>
</evidence>
<dbReference type="GO" id="GO:0008270">
    <property type="term" value="F:zinc ion binding"/>
    <property type="evidence" value="ECO:0007669"/>
    <property type="project" value="InterPro"/>
</dbReference>
<name>A0A9W9E6V7_9HYPO</name>
<dbReference type="InterPro" id="IPR011032">
    <property type="entry name" value="GroES-like_sf"/>
</dbReference>
<dbReference type="CDD" id="cd08284">
    <property type="entry name" value="FDH_like_2"/>
    <property type="match status" value="1"/>
</dbReference>
<dbReference type="Gene3D" id="3.90.180.10">
    <property type="entry name" value="Medium-chain alcohol dehydrogenases, catalytic domain"/>
    <property type="match status" value="1"/>
</dbReference>
<evidence type="ECO:0000313" key="7">
    <source>
        <dbReference type="EMBL" id="KAJ4859685.1"/>
    </source>
</evidence>
<evidence type="ECO:0000256" key="2">
    <source>
        <dbReference type="ARBA" id="ARBA00022723"/>
    </source>
</evidence>
<dbReference type="InterPro" id="IPR002328">
    <property type="entry name" value="ADH_Zn_CS"/>
</dbReference>
<dbReference type="GO" id="GO:0016491">
    <property type="term" value="F:oxidoreductase activity"/>
    <property type="evidence" value="ECO:0007669"/>
    <property type="project" value="UniProtKB-KW"/>
</dbReference>
<keyword evidence="2 5" id="KW-0479">Metal-binding</keyword>
<dbReference type="RefSeq" id="XP_056028741.1">
    <property type="nucleotide sequence ID" value="XM_056171883.1"/>
</dbReference>
<proteinExistence type="inferred from homology"/>
<dbReference type="PROSITE" id="PS00059">
    <property type="entry name" value="ADH_ZINC"/>
    <property type="match status" value="1"/>
</dbReference>
<keyword evidence="8" id="KW-1185">Reference proteome</keyword>
<keyword evidence="3 5" id="KW-0862">Zinc</keyword>
<accession>A0A9W9E6V7</accession>
<keyword evidence="4" id="KW-0560">Oxidoreductase</keyword>
<dbReference type="Gene3D" id="3.40.50.720">
    <property type="entry name" value="NAD(P)-binding Rossmann-like Domain"/>
    <property type="match status" value="1"/>
</dbReference>
<protein>
    <submittedName>
        <fullName evidence="7">Alcohol dehydrogenase groES-like domain-containing protein</fullName>
    </submittedName>
</protein>
<dbReference type="InterPro" id="IPR013154">
    <property type="entry name" value="ADH-like_N"/>
</dbReference>
<dbReference type="InterPro" id="IPR013149">
    <property type="entry name" value="ADH-like_C"/>
</dbReference>